<dbReference type="Pfam" id="PF14559">
    <property type="entry name" value="TPR_19"/>
    <property type="match status" value="1"/>
</dbReference>
<evidence type="ECO:0000256" key="4">
    <source>
        <dbReference type="SAM" id="MobiDB-lite"/>
    </source>
</evidence>
<evidence type="ECO:0000313" key="7">
    <source>
        <dbReference type="Proteomes" id="UP000290189"/>
    </source>
</evidence>
<evidence type="ECO:0000256" key="3">
    <source>
        <dbReference type="PROSITE-ProRule" id="PRU00277"/>
    </source>
</evidence>
<organism evidence="6 7">
    <name type="scientific">Plasmodiophora brassicae</name>
    <name type="common">Clubroot disease agent</name>
    <dbReference type="NCBI Taxonomy" id="37360"/>
    <lineage>
        <taxon>Eukaryota</taxon>
        <taxon>Sar</taxon>
        <taxon>Rhizaria</taxon>
        <taxon>Endomyxa</taxon>
        <taxon>Phytomyxea</taxon>
        <taxon>Plasmodiophorida</taxon>
        <taxon>Plasmodiophoridae</taxon>
        <taxon>Plasmodiophora</taxon>
    </lineage>
</organism>
<dbReference type="EC" id="5.2.1.8" evidence="3"/>
<feature type="domain" description="PPIase FKBP-type" evidence="5">
    <location>
        <begin position="173"/>
        <end position="258"/>
    </location>
</feature>
<feature type="domain" description="PPIase FKBP-type" evidence="5">
    <location>
        <begin position="54"/>
        <end position="142"/>
    </location>
</feature>
<dbReference type="PANTHER" id="PTHR46512">
    <property type="entry name" value="PEPTIDYLPROLYL ISOMERASE"/>
    <property type="match status" value="1"/>
</dbReference>
<evidence type="ECO:0000313" key="6">
    <source>
        <dbReference type="EMBL" id="SPR00541.1"/>
    </source>
</evidence>
<dbReference type="SMART" id="SM00028">
    <property type="entry name" value="TPR"/>
    <property type="match status" value="3"/>
</dbReference>
<dbReference type="Gene3D" id="3.10.50.40">
    <property type="match status" value="2"/>
</dbReference>
<dbReference type="InterPro" id="IPR019734">
    <property type="entry name" value="TPR_rpt"/>
</dbReference>
<dbReference type="Pfam" id="PF00254">
    <property type="entry name" value="FKBP_C"/>
    <property type="match status" value="2"/>
</dbReference>
<keyword evidence="3" id="KW-0697">Rotamase</keyword>
<evidence type="ECO:0000256" key="2">
    <source>
        <dbReference type="ARBA" id="ARBA00022803"/>
    </source>
</evidence>
<proteinExistence type="predicted"/>
<keyword evidence="2" id="KW-0802">TPR repeat</keyword>
<keyword evidence="6" id="KW-0496">Mitochondrion</keyword>
<dbReference type="AlphaFoldDB" id="A0A3P3YK20"/>
<accession>A0A3P3YK20</accession>
<evidence type="ECO:0000256" key="1">
    <source>
        <dbReference type="ARBA" id="ARBA00022737"/>
    </source>
</evidence>
<dbReference type="EMBL" id="OVEO01000014">
    <property type="protein sequence ID" value="SPR00541.1"/>
    <property type="molecule type" value="Genomic_DNA"/>
</dbReference>
<protein>
    <recommendedName>
        <fullName evidence="3">peptidylprolyl isomerase</fullName>
        <ecNumber evidence="3">5.2.1.8</ecNumber>
    </recommendedName>
</protein>
<keyword evidence="3" id="KW-0413">Isomerase</keyword>
<evidence type="ECO:0000259" key="5">
    <source>
        <dbReference type="PROSITE" id="PS50059"/>
    </source>
</evidence>
<feature type="region of interest" description="Disordered" evidence="4">
    <location>
        <begin position="425"/>
        <end position="452"/>
    </location>
</feature>
<dbReference type="InterPro" id="IPR001179">
    <property type="entry name" value="PPIase_FKBP_dom"/>
</dbReference>
<keyword evidence="1" id="KW-0677">Repeat</keyword>
<dbReference type="InterPro" id="IPR046357">
    <property type="entry name" value="PPIase_dom_sf"/>
</dbReference>
<reference evidence="6 7" key="1">
    <citation type="submission" date="2018-03" db="EMBL/GenBank/DDBJ databases">
        <authorList>
            <person name="Fogelqvist J."/>
        </authorList>
    </citation>
    <scope>NUCLEOTIDE SEQUENCE [LARGE SCALE GENOMIC DNA]</scope>
</reference>
<gene>
    <name evidence="6" type="ORF">PLBR_LOCUS7756</name>
</gene>
<dbReference type="SUPFAM" id="SSF48452">
    <property type="entry name" value="TPR-like"/>
    <property type="match status" value="1"/>
</dbReference>
<dbReference type="InterPro" id="IPR011990">
    <property type="entry name" value="TPR-like_helical_dom_sf"/>
</dbReference>
<geneLocation type="mitochondrion" evidence="6"/>
<dbReference type="Gene3D" id="1.25.40.10">
    <property type="entry name" value="Tetratricopeptide repeat domain"/>
    <property type="match status" value="1"/>
</dbReference>
<dbReference type="SUPFAM" id="SSF54534">
    <property type="entry name" value="FKBP-like"/>
    <property type="match status" value="2"/>
</dbReference>
<dbReference type="PANTHER" id="PTHR46512:SF8">
    <property type="entry name" value="PEPTIDYLPROLYL ISOMERASE"/>
    <property type="match status" value="1"/>
</dbReference>
<name>A0A3P3YK20_PLABS</name>
<feature type="compositionally biased region" description="Low complexity" evidence="4">
    <location>
        <begin position="425"/>
        <end position="436"/>
    </location>
</feature>
<dbReference type="Proteomes" id="UP000290189">
    <property type="component" value="Unassembled WGS sequence"/>
</dbReference>
<comment type="catalytic activity">
    <reaction evidence="3">
        <text>[protein]-peptidylproline (omega=180) = [protein]-peptidylproline (omega=0)</text>
        <dbReference type="Rhea" id="RHEA:16237"/>
        <dbReference type="Rhea" id="RHEA-COMP:10747"/>
        <dbReference type="Rhea" id="RHEA-COMP:10748"/>
        <dbReference type="ChEBI" id="CHEBI:83833"/>
        <dbReference type="ChEBI" id="CHEBI:83834"/>
        <dbReference type="EC" id="5.2.1.8"/>
    </reaction>
</comment>
<sequence length="452" mass="48663">MRVERDGGGGVPDGPAVPDADAWIEAVVDGEPHRIRKQVVRAGAGGAPLSAPAGAEVYVHYEAYDGAGRLHDSSVDRDYPYHFTLGESHAAPLWEAAVASMAPGEKAVFHCEAGHLYRPFQQPPTLDGGAATPLTVYVEYVRYDEWSNVVHDGRIRKKKLDAGSREIATPNDASVVHVTYTGRRPDGTVFADAHDAVLTIGKDDLLEGLELAIKSMCRGEHSLFHVDPSYAYGRAGCPDLGIAADAALDYDVHLLSFEAGTLKWEMSTEAKVDLAECRKAHGNAAYKAGQIERAERLYDQCLELVNYEGEQAAASRIVAIRIATWNNLAAIKTKREAYAEAIALAGKVLALDPGNGKARYRRALCYMRTTQPDLALDDIDEALRSDPTSASLLALQAIARKHLAQAARKQAKQFGGWCDRLSLDTTTTNSSNSSSSAAPRQDAPGSAPSPTK</sequence>
<dbReference type="GO" id="GO:0003755">
    <property type="term" value="F:peptidyl-prolyl cis-trans isomerase activity"/>
    <property type="evidence" value="ECO:0007669"/>
    <property type="project" value="UniProtKB-KW"/>
</dbReference>
<dbReference type="InterPro" id="IPR050754">
    <property type="entry name" value="FKBP4/5/8-like"/>
</dbReference>
<dbReference type="PROSITE" id="PS50059">
    <property type="entry name" value="FKBP_PPIASE"/>
    <property type="match status" value="2"/>
</dbReference>